<dbReference type="Proteomes" id="UP000011568">
    <property type="component" value="Unassembled WGS sequence"/>
</dbReference>
<dbReference type="PANTHER" id="PTHR39169">
    <property type="match status" value="1"/>
</dbReference>
<dbReference type="EMBL" id="AOMC01000085">
    <property type="protein sequence ID" value="EMA46866.1"/>
    <property type="molecule type" value="Genomic_DNA"/>
</dbReference>
<organism evidence="1 2">
    <name type="scientific">Halococcus morrhuae DSM 1307</name>
    <dbReference type="NCBI Taxonomy" id="931277"/>
    <lineage>
        <taxon>Archaea</taxon>
        <taxon>Methanobacteriati</taxon>
        <taxon>Methanobacteriota</taxon>
        <taxon>Stenosarchaea group</taxon>
        <taxon>Halobacteria</taxon>
        <taxon>Halobacteriales</taxon>
        <taxon>Halococcaceae</taxon>
        <taxon>Halococcus</taxon>
    </lineage>
</organism>
<dbReference type="PANTHER" id="PTHR39169:SF1">
    <property type="entry name" value="MONOOXYGENASE YDHR-RELATED"/>
    <property type="match status" value="1"/>
</dbReference>
<dbReference type="SUPFAM" id="SSF54909">
    <property type="entry name" value="Dimeric alpha+beta barrel"/>
    <property type="match status" value="1"/>
</dbReference>
<sequence>MAAQLLWVNFELAGEVSDEEMTEFAEGIAEFPGLRWKIWPFNEERNEEGGIYLFEDEHSVERYRNSEYVETFRNDDRYRNVEIKQFDIRAGLSEITHANDVISGEAVPE</sequence>
<dbReference type="OrthoDB" id="372880at2157"/>
<dbReference type="STRING" id="931277.C448_05723"/>
<comment type="caution">
    <text evidence="1">The sequence shown here is derived from an EMBL/GenBank/DDBJ whole genome shotgun (WGS) entry which is preliminary data.</text>
</comment>
<accession>M0MMG5</accession>
<proteinExistence type="predicted"/>
<dbReference type="AlphaFoldDB" id="M0MMG5"/>
<gene>
    <name evidence="1" type="ORF">C448_05723</name>
</gene>
<dbReference type="PATRIC" id="fig|931277.6.peg.1118"/>
<dbReference type="Pfam" id="PF08803">
    <property type="entry name" value="ydhR"/>
    <property type="match status" value="1"/>
</dbReference>
<dbReference type="InterPro" id="IPR011008">
    <property type="entry name" value="Dimeric_a/b-barrel"/>
</dbReference>
<reference evidence="1 2" key="1">
    <citation type="journal article" date="2014" name="PLoS Genet.">
        <title>Phylogenetically driven sequencing of extremely halophilic archaea reveals strategies for static and dynamic osmo-response.</title>
        <authorList>
            <person name="Becker E.A."/>
            <person name="Seitzer P.M."/>
            <person name="Tritt A."/>
            <person name="Larsen D."/>
            <person name="Krusor M."/>
            <person name="Yao A.I."/>
            <person name="Wu D."/>
            <person name="Madern D."/>
            <person name="Eisen J.A."/>
            <person name="Darling A.E."/>
            <person name="Facciotti M.T."/>
        </authorList>
    </citation>
    <scope>NUCLEOTIDE SEQUENCE [LARGE SCALE GENOMIC DNA]</scope>
    <source>
        <strain evidence="1 2">DSM 1307</strain>
    </source>
</reference>
<dbReference type="InterPro" id="IPR014910">
    <property type="entry name" value="YdhR"/>
</dbReference>
<dbReference type="RefSeq" id="WP_004052619.1">
    <property type="nucleotide sequence ID" value="NZ_AOMC01000085.1"/>
</dbReference>
<dbReference type="Gene3D" id="3.30.70.100">
    <property type="match status" value="1"/>
</dbReference>
<evidence type="ECO:0000313" key="1">
    <source>
        <dbReference type="EMBL" id="EMA46866.1"/>
    </source>
</evidence>
<evidence type="ECO:0000313" key="2">
    <source>
        <dbReference type="Proteomes" id="UP000011568"/>
    </source>
</evidence>
<protein>
    <recommendedName>
        <fullName evidence="3">Monooxygenase</fullName>
    </recommendedName>
</protein>
<keyword evidence="2" id="KW-1185">Reference proteome</keyword>
<evidence type="ECO:0008006" key="3">
    <source>
        <dbReference type="Google" id="ProtNLM"/>
    </source>
</evidence>
<name>M0MMG5_HALMO</name>